<name>A0A543DVL0_9PSEU</name>
<evidence type="ECO:0000256" key="2">
    <source>
        <dbReference type="ARBA" id="ARBA00022827"/>
    </source>
</evidence>
<gene>
    <name evidence="5" type="ORF">FB558_0071</name>
</gene>
<dbReference type="InterPro" id="IPR036683">
    <property type="entry name" value="CO_DH_flav_C_dom_sf"/>
</dbReference>
<organism evidence="5 6">
    <name type="scientific">Pseudonocardia kunmingensis</name>
    <dbReference type="NCBI Taxonomy" id="630975"/>
    <lineage>
        <taxon>Bacteria</taxon>
        <taxon>Bacillati</taxon>
        <taxon>Actinomycetota</taxon>
        <taxon>Actinomycetes</taxon>
        <taxon>Pseudonocardiales</taxon>
        <taxon>Pseudonocardiaceae</taxon>
        <taxon>Pseudonocardia</taxon>
    </lineage>
</organism>
<dbReference type="InterPro" id="IPR002346">
    <property type="entry name" value="Mopterin_DH_FAD-bd"/>
</dbReference>
<dbReference type="PROSITE" id="PS51387">
    <property type="entry name" value="FAD_PCMH"/>
    <property type="match status" value="1"/>
</dbReference>
<dbReference type="PANTHER" id="PTHR42659:SF2">
    <property type="entry name" value="XANTHINE DEHYDROGENASE SUBUNIT C-RELATED"/>
    <property type="match status" value="1"/>
</dbReference>
<dbReference type="SUPFAM" id="SSF55447">
    <property type="entry name" value="CO dehydrogenase flavoprotein C-terminal domain-like"/>
    <property type="match status" value="1"/>
</dbReference>
<dbReference type="InterPro" id="IPR005107">
    <property type="entry name" value="CO_DH_flav_C"/>
</dbReference>
<dbReference type="Gene3D" id="3.30.465.10">
    <property type="match status" value="1"/>
</dbReference>
<comment type="caution">
    <text evidence="5">The sequence shown here is derived from an EMBL/GenBank/DDBJ whole genome shotgun (WGS) entry which is preliminary data.</text>
</comment>
<keyword evidence="2" id="KW-0274">FAD</keyword>
<dbReference type="Proteomes" id="UP000315677">
    <property type="component" value="Unassembled WGS sequence"/>
</dbReference>
<dbReference type="Pfam" id="PF03450">
    <property type="entry name" value="CO_deh_flav_C"/>
    <property type="match status" value="1"/>
</dbReference>
<accession>A0A543DVL0</accession>
<keyword evidence="6" id="KW-1185">Reference proteome</keyword>
<keyword evidence="1" id="KW-0285">Flavoprotein</keyword>
<proteinExistence type="predicted"/>
<evidence type="ECO:0000256" key="1">
    <source>
        <dbReference type="ARBA" id="ARBA00022630"/>
    </source>
</evidence>
<dbReference type="SUPFAM" id="SSF56176">
    <property type="entry name" value="FAD-binding/transporter-associated domain-like"/>
    <property type="match status" value="1"/>
</dbReference>
<dbReference type="Gene3D" id="3.30.43.10">
    <property type="entry name" value="Uridine Diphospho-n-acetylenolpyruvylglucosamine Reductase, domain 2"/>
    <property type="match status" value="1"/>
</dbReference>
<dbReference type="AlphaFoldDB" id="A0A543DVL0"/>
<dbReference type="InterPro" id="IPR051312">
    <property type="entry name" value="Diverse_Substr_Oxidored"/>
</dbReference>
<evidence type="ECO:0000313" key="6">
    <source>
        <dbReference type="Proteomes" id="UP000315677"/>
    </source>
</evidence>
<dbReference type="OrthoDB" id="9793944at2"/>
<dbReference type="GO" id="GO:0016491">
    <property type="term" value="F:oxidoreductase activity"/>
    <property type="evidence" value="ECO:0007669"/>
    <property type="project" value="UniProtKB-KW"/>
</dbReference>
<dbReference type="PANTHER" id="PTHR42659">
    <property type="entry name" value="XANTHINE DEHYDROGENASE SUBUNIT C-RELATED"/>
    <property type="match status" value="1"/>
</dbReference>
<dbReference type="EMBL" id="VFPA01000001">
    <property type="protein sequence ID" value="TQM13339.1"/>
    <property type="molecule type" value="Genomic_DNA"/>
</dbReference>
<keyword evidence="3" id="KW-0560">Oxidoreductase</keyword>
<dbReference type="InterPro" id="IPR036318">
    <property type="entry name" value="FAD-bd_PCMH-like_sf"/>
</dbReference>
<sequence length="289" mass="30436">MKAGAFSYCRPTTVDDVLKLLQEHGYGARILAGGQSLVPMLNMRLVRPEIIVDIGAVEGLGRLRATETGIAAGACVTYRQLEDAALVRERAPLMSTVLRHVGDIQVRNRGTIGGSLAQGEPTAEVPLACLVLGATVVAASARGTRAIPMSELLLGPYETHLEPDELIVEVDLPPGGNRVAFAEATRRHNDFAIVSAAATASIADDGSVVDLSIGFGGVADTAILAPAAAQALIGQHPTPERIHAAVEACMNEIDPSSDARSSADYRRHLAGQYLRKLIDQLLPRLEAVA</sequence>
<protein>
    <submittedName>
        <fullName evidence="5">Carbon-monoxide dehydrogenase medium subunit/2-furoyl-CoA dehydrogenase FAD binding subunit</fullName>
    </submittedName>
</protein>
<dbReference type="Pfam" id="PF00941">
    <property type="entry name" value="FAD_binding_5"/>
    <property type="match status" value="1"/>
</dbReference>
<dbReference type="RefSeq" id="WP_142047027.1">
    <property type="nucleotide sequence ID" value="NZ_VFPA01000001.1"/>
</dbReference>
<reference evidence="5 6" key="1">
    <citation type="submission" date="2019-06" db="EMBL/GenBank/DDBJ databases">
        <title>Sequencing the genomes of 1000 actinobacteria strains.</title>
        <authorList>
            <person name="Klenk H.-P."/>
        </authorList>
    </citation>
    <scope>NUCLEOTIDE SEQUENCE [LARGE SCALE GENOMIC DNA]</scope>
    <source>
        <strain evidence="5 6">DSM 45301</strain>
    </source>
</reference>
<evidence type="ECO:0000259" key="4">
    <source>
        <dbReference type="PROSITE" id="PS51387"/>
    </source>
</evidence>
<dbReference type="InterPro" id="IPR016166">
    <property type="entry name" value="FAD-bd_PCMH"/>
</dbReference>
<evidence type="ECO:0000313" key="5">
    <source>
        <dbReference type="EMBL" id="TQM13339.1"/>
    </source>
</evidence>
<dbReference type="Gene3D" id="3.30.390.50">
    <property type="entry name" value="CO dehydrogenase flavoprotein, C-terminal domain"/>
    <property type="match status" value="1"/>
</dbReference>
<dbReference type="GO" id="GO:0071949">
    <property type="term" value="F:FAD binding"/>
    <property type="evidence" value="ECO:0007669"/>
    <property type="project" value="InterPro"/>
</dbReference>
<dbReference type="InterPro" id="IPR016169">
    <property type="entry name" value="FAD-bd_PCMH_sub2"/>
</dbReference>
<feature type="domain" description="FAD-binding PCMH-type" evidence="4">
    <location>
        <begin position="1"/>
        <end position="177"/>
    </location>
</feature>
<dbReference type="SMART" id="SM01092">
    <property type="entry name" value="CO_deh_flav_C"/>
    <property type="match status" value="1"/>
</dbReference>
<evidence type="ECO:0000256" key="3">
    <source>
        <dbReference type="ARBA" id="ARBA00023002"/>
    </source>
</evidence>
<dbReference type="InterPro" id="IPR016167">
    <property type="entry name" value="FAD-bd_PCMH_sub1"/>
</dbReference>